<dbReference type="Proteomes" id="UP000030643">
    <property type="component" value="Unassembled WGS sequence"/>
</dbReference>
<feature type="non-terminal residue" evidence="1">
    <location>
        <position position="1"/>
    </location>
</feature>
<proteinExistence type="predicted"/>
<dbReference type="EMBL" id="DF820511">
    <property type="protein sequence ID" value="GAK32066.1"/>
    <property type="molecule type" value="Genomic_DNA"/>
</dbReference>
<gene>
    <name evidence="1" type="ORF">WOSG25_280040</name>
</gene>
<sequence>FSSLKTESICKFLVINIYINYTENYTA</sequence>
<evidence type="ECO:0000313" key="2">
    <source>
        <dbReference type="Proteomes" id="UP000030643"/>
    </source>
</evidence>
<evidence type="ECO:0000313" key="1">
    <source>
        <dbReference type="EMBL" id="GAK32066.1"/>
    </source>
</evidence>
<organism evidence="1 2">
    <name type="scientific">Weissella oryzae (strain DSM 25784 / JCM 18191 / LMG 30913 / SG25)</name>
    <dbReference type="NCBI Taxonomy" id="1329250"/>
    <lineage>
        <taxon>Bacteria</taxon>
        <taxon>Bacillati</taxon>
        <taxon>Bacillota</taxon>
        <taxon>Bacilli</taxon>
        <taxon>Lactobacillales</taxon>
        <taxon>Lactobacillaceae</taxon>
        <taxon>Weissella</taxon>
    </lineage>
</organism>
<keyword evidence="2" id="KW-1185">Reference proteome</keyword>
<accession>A0A069D3T0</accession>
<reference evidence="2" key="1">
    <citation type="journal article" date="2014" name="Genome Announc.">
        <title>Draft genome sequence of Weissella oryzae SG25T, isolated from fermented rice grains.</title>
        <authorList>
            <person name="Tanizawa Y."/>
            <person name="Fujisawa T."/>
            <person name="Mochizuki T."/>
            <person name="Kaminuma E."/>
            <person name="Suzuki Y."/>
            <person name="Nakamura Y."/>
            <person name="Tohno M."/>
        </authorList>
    </citation>
    <scope>NUCLEOTIDE SEQUENCE [LARGE SCALE GENOMIC DNA]</scope>
    <source>
        <strain evidence="2">DSM 25784 / JCM 18191 / LMG 30913 / SG25</strain>
    </source>
</reference>
<protein>
    <submittedName>
        <fullName evidence="1">Uncharacterized protein</fullName>
    </submittedName>
</protein>
<dbReference type="AlphaFoldDB" id="A0A069D3T0"/>
<name>A0A069D3T0_WEIOS</name>